<sequence>MVPLLLADPVVIYPEAGVFLKHGREVMPSPDFVTLVCHVSPYRPQKLRKDFWEKLDAERPVFERLAAAAAKREDEVATCMVQEGRLVKDTVNAVTYPSGKRVRCGLPAEKAGVEATPISGGGSKREDGVVSCIVQEVTVGAVTHPSGKRVRSAPPCRGSRGRDHTHLC</sequence>
<dbReference type="RefSeq" id="XP_014147923.1">
    <property type="nucleotide sequence ID" value="XM_014292448.1"/>
</dbReference>
<dbReference type="AlphaFoldDB" id="A0A0L0FC00"/>
<feature type="non-terminal residue" evidence="2">
    <location>
        <position position="168"/>
    </location>
</feature>
<evidence type="ECO:0000313" key="2">
    <source>
        <dbReference type="EMBL" id="KNC74021.1"/>
    </source>
</evidence>
<dbReference type="GeneID" id="25913927"/>
<dbReference type="Proteomes" id="UP000054560">
    <property type="component" value="Unassembled WGS sequence"/>
</dbReference>
<reference evidence="2 3" key="1">
    <citation type="submission" date="2011-02" db="EMBL/GenBank/DDBJ databases">
        <title>The Genome Sequence of Sphaeroforma arctica JP610.</title>
        <authorList>
            <consortium name="The Broad Institute Genome Sequencing Platform"/>
            <person name="Russ C."/>
            <person name="Cuomo C."/>
            <person name="Young S.K."/>
            <person name="Zeng Q."/>
            <person name="Gargeya S."/>
            <person name="Alvarado L."/>
            <person name="Berlin A."/>
            <person name="Chapman S.B."/>
            <person name="Chen Z."/>
            <person name="Freedman E."/>
            <person name="Gellesch M."/>
            <person name="Goldberg J."/>
            <person name="Griggs A."/>
            <person name="Gujja S."/>
            <person name="Heilman E."/>
            <person name="Heiman D."/>
            <person name="Howarth C."/>
            <person name="Mehta T."/>
            <person name="Neiman D."/>
            <person name="Pearson M."/>
            <person name="Roberts A."/>
            <person name="Saif S."/>
            <person name="Shea T."/>
            <person name="Shenoy N."/>
            <person name="Sisk P."/>
            <person name="Stolte C."/>
            <person name="Sykes S."/>
            <person name="White J."/>
            <person name="Yandava C."/>
            <person name="Burger G."/>
            <person name="Gray M.W."/>
            <person name="Holland P.W.H."/>
            <person name="King N."/>
            <person name="Lang F.B.F."/>
            <person name="Roger A.J."/>
            <person name="Ruiz-Trillo I."/>
            <person name="Haas B."/>
            <person name="Nusbaum C."/>
            <person name="Birren B."/>
        </authorList>
    </citation>
    <scope>NUCLEOTIDE SEQUENCE [LARGE SCALE GENOMIC DNA]</scope>
    <source>
        <strain evidence="2 3">JP610</strain>
    </source>
</reference>
<name>A0A0L0FC00_9EUKA</name>
<gene>
    <name evidence="2" type="ORF">SARC_13423</name>
</gene>
<protein>
    <submittedName>
        <fullName evidence="2">Uncharacterized protein</fullName>
    </submittedName>
</protein>
<feature type="region of interest" description="Disordered" evidence="1">
    <location>
        <begin position="144"/>
        <end position="168"/>
    </location>
</feature>
<dbReference type="EMBL" id="KQ244865">
    <property type="protein sequence ID" value="KNC74021.1"/>
    <property type="molecule type" value="Genomic_DNA"/>
</dbReference>
<accession>A0A0L0FC00</accession>
<evidence type="ECO:0000313" key="3">
    <source>
        <dbReference type="Proteomes" id="UP000054560"/>
    </source>
</evidence>
<keyword evidence="3" id="KW-1185">Reference proteome</keyword>
<organism evidence="2 3">
    <name type="scientific">Sphaeroforma arctica JP610</name>
    <dbReference type="NCBI Taxonomy" id="667725"/>
    <lineage>
        <taxon>Eukaryota</taxon>
        <taxon>Ichthyosporea</taxon>
        <taxon>Ichthyophonida</taxon>
        <taxon>Sphaeroforma</taxon>
    </lineage>
</organism>
<evidence type="ECO:0000256" key="1">
    <source>
        <dbReference type="SAM" id="MobiDB-lite"/>
    </source>
</evidence>
<proteinExistence type="predicted"/>